<dbReference type="Pfam" id="PF18052">
    <property type="entry name" value="Rx_N"/>
    <property type="match status" value="1"/>
</dbReference>
<keyword evidence="1" id="KW-0677">Repeat</keyword>
<dbReference type="InterPro" id="IPR036388">
    <property type="entry name" value="WH-like_DNA-bd_sf"/>
</dbReference>
<dbReference type="Gene3D" id="3.40.50.300">
    <property type="entry name" value="P-loop containing nucleotide triphosphate hydrolases"/>
    <property type="match status" value="1"/>
</dbReference>
<dbReference type="Proteomes" id="UP000238479">
    <property type="component" value="Chromosome 2"/>
</dbReference>
<keyword evidence="3" id="KW-0611">Plant defense</keyword>
<evidence type="ECO:0000313" key="9">
    <source>
        <dbReference type="EMBL" id="PRQ50323.1"/>
    </source>
</evidence>
<evidence type="ECO:0000256" key="1">
    <source>
        <dbReference type="ARBA" id="ARBA00022737"/>
    </source>
</evidence>
<dbReference type="GO" id="GO:0005524">
    <property type="term" value="F:ATP binding"/>
    <property type="evidence" value="ECO:0007669"/>
    <property type="project" value="UniProtKB-KW"/>
</dbReference>
<dbReference type="Gene3D" id="1.20.5.4130">
    <property type="match status" value="1"/>
</dbReference>
<dbReference type="Gene3D" id="1.10.8.430">
    <property type="entry name" value="Helical domain of apoptotic protease-activating factors"/>
    <property type="match status" value="1"/>
</dbReference>
<dbReference type="Gene3D" id="1.10.10.10">
    <property type="entry name" value="Winged helix-like DNA-binding domain superfamily/Winged helix DNA-binding domain"/>
    <property type="match status" value="1"/>
</dbReference>
<dbReference type="SUPFAM" id="SSF52058">
    <property type="entry name" value="L domain-like"/>
    <property type="match status" value="1"/>
</dbReference>
<accession>A0A2P6RV80</accession>
<dbReference type="PANTHER" id="PTHR36766">
    <property type="entry name" value="PLANT BROAD-SPECTRUM MILDEW RESISTANCE PROTEIN RPW8"/>
    <property type="match status" value="1"/>
</dbReference>
<organism evidence="9 10">
    <name type="scientific">Rosa chinensis</name>
    <name type="common">China rose</name>
    <dbReference type="NCBI Taxonomy" id="74649"/>
    <lineage>
        <taxon>Eukaryota</taxon>
        <taxon>Viridiplantae</taxon>
        <taxon>Streptophyta</taxon>
        <taxon>Embryophyta</taxon>
        <taxon>Tracheophyta</taxon>
        <taxon>Spermatophyta</taxon>
        <taxon>Magnoliopsida</taxon>
        <taxon>eudicotyledons</taxon>
        <taxon>Gunneridae</taxon>
        <taxon>Pentapetalae</taxon>
        <taxon>rosids</taxon>
        <taxon>fabids</taxon>
        <taxon>Rosales</taxon>
        <taxon>Rosaceae</taxon>
        <taxon>Rosoideae</taxon>
        <taxon>Rosoideae incertae sedis</taxon>
        <taxon>Rosa</taxon>
    </lineage>
</organism>
<dbReference type="GO" id="GO:0006952">
    <property type="term" value="P:defense response"/>
    <property type="evidence" value="ECO:0007669"/>
    <property type="project" value="UniProtKB-KW"/>
</dbReference>
<dbReference type="OMA" id="FRHIESE"/>
<comment type="caution">
    <text evidence="9">The sequence shown here is derived from an EMBL/GenBank/DDBJ whole genome shotgun (WGS) entry which is preliminary data.</text>
</comment>
<gene>
    <name evidence="9" type="ORF">RchiOBHm_Chr2g0131931</name>
</gene>
<dbReference type="InterPro" id="IPR002182">
    <property type="entry name" value="NB-ARC"/>
</dbReference>
<dbReference type="InterPro" id="IPR032675">
    <property type="entry name" value="LRR_dom_sf"/>
</dbReference>
<dbReference type="Gramene" id="PRQ50323">
    <property type="protein sequence ID" value="PRQ50323"/>
    <property type="gene ID" value="RchiOBHm_Chr2g0131931"/>
</dbReference>
<dbReference type="CDD" id="cd14798">
    <property type="entry name" value="RX-CC_like"/>
    <property type="match status" value="1"/>
</dbReference>
<feature type="domain" description="Disease resistance N-terminal" evidence="6">
    <location>
        <begin position="6"/>
        <end position="95"/>
    </location>
</feature>
<evidence type="ECO:0000259" key="7">
    <source>
        <dbReference type="Pfam" id="PF23559"/>
    </source>
</evidence>
<keyword evidence="9" id="KW-0378">Hydrolase</keyword>
<dbReference type="PANTHER" id="PTHR36766:SF45">
    <property type="entry name" value="NB-ARC DOMAIN-CONTAINING PROTEIN"/>
    <property type="match status" value="1"/>
</dbReference>
<proteinExistence type="predicted"/>
<keyword evidence="4" id="KW-0067">ATP-binding</keyword>
<dbReference type="AlphaFoldDB" id="A0A2P6RV80"/>
<evidence type="ECO:0000256" key="4">
    <source>
        <dbReference type="ARBA" id="ARBA00022840"/>
    </source>
</evidence>
<dbReference type="InterPro" id="IPR038005">
    <property type="entry name" value="RX-like_CC"/>
</dbReference>
<evidence type="ECO:0000256" key="2">
    <source>
        <dbReference type="ARBA" id="ARBA00022741"/>
    </source>
</evidence>
<dbReference type="SUPFAM" id="SSF52540">
    <property type="entry name" value="P-loop containing nucleoside triphosphate hydrolases"/>
    <property type="match status" value="1"/>
</dbReference>
<feature type="domain" description="NB-ARC" evidence="5">
    <location>
        <begin position="184"/>
        <end position="354"/>
    </location>
</feature>
<dbReference type="GO" id="GO:0016787">
    <property type="term" value="F:hydrolase activity"/>
    <property type="evidence" value="ECO:0007669"/>
    <property type="project" value="UniProtKB-KW"/>
</dbReference>
<name>A0A2P6RV80_ROSCH</name>
<evidence type="ECO:0000313" key="10">
    <source>
        <dbReference type="Proteomes" id="UP000238479"/>
    </source>
</evidence>
<sequence length="961" mass="109358">MAEALVSFLVEQLGSFTFQHVEQHVKLVVNVEKEVATLTLNLEAIQAVLADAERRQVKENSVRRWLSNLKEVSYEIDDVVDEWSTEILKQQIENQGDSAIVPKKKVCFSIPFRCLCTGQVAQIISRHDIAGRVKELNGRLALIHEQRKQYKFRQNEIEFEQPERIKSVSGVDESETFGRDDERNKLVSQLVSEHSEERKKPLVISIVGMGGIGKTTLAKLAYNDVDVKNCFHTRIWVCVSEPFVQIAVAKAILEGLNVSYVPNSNELETFFRHIESEIEGKKFLLVLDDVWDSNHTKWDPFLTTLQCGASGSRILITTRIAQVASAMGTTSDHTIDIKELGEKTCRSLFYHIAFFDGERKESKKFEDIGNQIVRRCKGLPLAAKTLGSLMRCKKTLQQWVDVLNSKIWEIEVVENEVFQPLLLSYYDLKPLSKRCILYCATFPKDHVIVKDKLIELWMSQNYLEVKGGNKEKTTVGQWCFENLVTRSFFQDFEEDFEGNIKSCKMHDIVHDFVQYLTKDECFSMAVKGANERMELPGDEVRHLSLMFAHEGTFPVSSLNCKSLRTLTAFESKLTSIGVELISQSKSLRTLKLSENSILEVPKEIGGLIHLRYLDLSQNHELKELPDSLGDLYNLQTLRLVDCSELVKFPDEEAMRKLTKLKHLYVDRCCRLKSKGIGRLTGLQKLDVFHLNGYTGEDKEGTLKLQDLKNLKQLEGSLYIAQLESVEDASEGVKACLSEKHLLHLDLDFLCRNGCGKYRREEGRGQNDREVLNGLQPHGDLESLSIWNCQLATSLCPDWILSLHNLTRLVLGLFGNCELLSGPFGRLPSLESLEFGGMWKVKKVGVELLGIEERELQSSSSSSSSLILFPKLKSLRFVRMDEWEEWEGVPPQNNITIMPSLSCLEINCCDKLGTLPDFLRKTPLLQGVIVFDSPILGDKVRDKTSEEWAKISHVPDIRVRKF</sequence>
<feature type="domain" description="Disease resistance protein winged helix" evidence="7">
    <location>
        <begin position="442"/>
        <end position="513"/>
    </location>
</feature>
<dbReference type="Pfam" id="PF23559">
    <property type="entry name" value="WHD_DRP"/>
    <property type="match status" value="1"/>
</dbReference>
<evidence type="ECO:0000259" key="8">
    <source>
        <dbReference type="Pfam" id="PF23598"/>
    </source>
</evidence>
<dbReference type="Pfam" id="PF23598">
    <property type="entry name" value="LRR_14"/>
    <property type="match status" value="1"/>
</dbReference>
<dbReference type="InterPro" id="IPR041118">
    <property type="entry name" value="Rx_N"/>
</dbReference>
<dbReference type="FunFam" id="1.10.10.10:FF:000322">
    <property type="entry name" value="Probable disease resistance protein At1g63360"/>
    <property type="match status" value="1"/>
</dbReference>
<dbReference type="InterPro" id="IPR042197">
    <property type="entry name" value="Apaf_helical"/>
</dbReference>
<evidence type="ECO:0000259" key="6">
    <source>
        <dbReference type="Pfam" id="PF18052"/>
    </source>
</evidence>
<protein>
    <submittedName>
        <fullName evidence="9">Putative P-loop containing nucleoside triphosphate hydrolase, leucine-rich repeat domain, L</fullName>
    </submittedName>
</protein>
<evidence type="ECO:0000256" key="3">
    <source>
        <dbReference type="ARBA" id="ARBA00022821"/>
    </source>
</evidence>
<dbReference type="InterPro" id="IPR027417">
    <property type="entry name" value="P-loop_NTPase"/>
</dbReference>
<dbReference type="Gene3D" id="3.80.10.10">
    <property type="entry name" value="Ribonuclease Inhibitor"/>
    <property type="match status" value="1"/>
</dbReference>
<evidence type="ECO:0000259" key="5">
    <source>
        <dbReference type="Pfam" id="PF00931"/>
    </source>
</evidence>
<keyword evidence="2" id="KW-0547">Nucleotide-binding</keyword>
<dbReference type="GO" id="GO:0051707">
    <property type="term" value="P:response to other organism"/>
    <property type="evidence" value="ECO:0007669"/>
    <property type="project" value="UniProtKB-ARBA"/>
</dbReference>
<dbReference type="InterPro" id="IPR055414">
    <property type="entry name" value="LRR_R13L4/SHOC2-like"/>
</dbReference>
<dbReference type="Pfam" id="PF00931">
    <property type="entry name" value="NB-ARC"/>
    <property type="match status" value="1"/>
</dbReference>
<reference evidence="9 10" key="1">
    <citation type="journal article" date="2018" name="Nat. Genet.">
        <title>The Rosa genome provides new insights in the design of modern roses.</title>
        <authorList>
            <person name="Bendahmane M."/>
        </authorList>
    </citation>
    <scope>NUCLEOTIDE SEQUENCE [LARGE SCALE GENOMIC DNA]</scope>
    <source>
        <strain evidence="10">cv. Old Blush</strain>
    </source>
</reference>
<dbReference type="PRINTS" id="PR00364">
    <property type="entry name" value="DISEASERSIST"/>
</dbReference>
<dbReference type="InterPro" id="IPR058922">
    <property type="entry name" value="WHD_DRP"/>
</dbReference>
<dbReference type="GO" id="GO:0043531">
    <property type="term" value="F:ADP binding"/>
    <property type="evidence" value="ECO:0007669"/>
    <property type="project" value="InterPro"/>
</dbReference>
<dbReference type="OrthoDB" id="1699190at2759"/>
<keyword evidence="10" id="KW-1185">Reference proteome</keyword>
<dbReference type="FunFam" id="3.40.50.300:FF:001091">
    <property type="entry name" value="Probable disease resistance protein At1g61300"/>
    <property type="match status" value="1"/>
</dbReference>
<dbReference type="EMBL" id="PDCK01000040">
    <property type="protein sequence ID" value="PRQ50323.1"/>
    <property type="molecule type" value="Genomic_DNA"/>
</dbReference>
<feature type="domain" description="Disease resistance R13L4/SHOC-2-like LRR" evidence="8">
    <location>
        <begin position="563"/>
        <end position="905"/>
    </location>
</feature>